<dbReference type="KEGG" id="tal:Thal_1056"/>
<feature type="coiled-coil region" evidence="1">
    <location>
        <begin position="2"/>
        <end position="29"/>
    </location>
</feature>
<dbReference type="EMBL" id="CP001931">
    <property type="protein sequence ID" value="ADC89688.1"/>
    <property type="molecule type" value="Genomic_DNA"/>
</dbReference>
<evidence type="ECO:0000313" key="2">
    <source>
        <dbReference type="EMBL" id="ADC89688.1"/>
    </source>
</evidence>
<protein>
    <submittedName>
        <fullName evidence="2">Uncharacterized protein</fullName>
    </submittedName>
</protein>
<dbReference type="OrthoDB" id="15601at2"/>
<dbReference type="Proteomes" id="UP000002043">
    <property type="component" value="Chromosome"/>
</dbReference>
<dbReference type="AlphaFoldDB" id="D3SLQ8"/>
<keyword evidence="1" id="KW-0175">Coiled coil</keyword>
<keyword evidence="3" id="KW-1185">Reference proteome</keyword>
<dbReference type="HOGENOM" id="CLU_171586_0_0_0"/>
<reference evidence="3" key="1">
    <citation type="journal article" date="2010" name="Stand. Genomic Sci.">
        <title>Complete genome sequence of Thermocrinis albus type strain (HI 11/12T).</title>
        <authorList>
            <person name="Wirth R."/>
            <person name="Sikorski J."/>
            <person name="Brambilla E."/>
            <person name="Misra M."/>
            <person name="Lapidus A."/>
            <person name="Copeland A."/>
            <person name="Nolan M."/>
            <person name="Lucas S."/>
            <person name="Chen F."/>
            <person name="Tice H."/>
            <person name="Cheng J.F."/>
            <person name="Han C."/>
            <person name="Detter J.C."/>
            <person name="Tapia R."/>
            <person name="Bruce D."/>
            <person name="Goodwin L."/>
            <person name="Pitluck S."/>
            <person name="Pati A."/>
            <person name="Anderson I."/>
            <person name="Ivanova N."/>
            <person name="Mavromatis K."/>
            <person name="Mikhailova N."/>
            <person name="Chen A."/>
            <person name="Palaniappan K."/>
            <person name="Bilek Y."/>
            <person name="Hader T."/>
            <person name="Land M."/>
            <person name="Hauser L."/>
            <person name="Chang Y.J."/>
            <person name="Jeffries C.D."/>
            <person name="Tindall B.J."/>
            <person name="Rohde M."/>
            <person name="Goker M."/>
            <person name="Bristow J."/>
            <person name="Eisen J.A."/>
            <person name="Markowitz V."/>
            <person name="Hugenholtz P."/>
            <person name="Kyrpides N.C."/>
            <person name="Klenk H.P."/>
        </authorList>
    </citation>
    <scope>NUCLEOTIDE SEQUENCE [LARGE SCALE GENOMIC DNA]</scope>
    <source>
        <strain evidence="3">DSM 14484 / JCM 11386 / HI 11/12</strain>
    </source>
</reference>
<name>D3SLQ8_THEAH</name>
<dbReference type="RefSeq" id="WP_012992094.1">
    <property type="nucleotide sequence ID" value="NC_013894.1"/>
</dbReference>
<evidence type="ECO:0000313" key="3">
    <source>
        <dbReference type="Proteomes" id="UP000002043"/>
    </source>
</evidence>
<accession>D3SLQ8</accession>
<sequence>MAREKELKQESLEDQVEELRKEVFRLLEIFLPPKELRSEIMHHLYSMELSFLKIFKTLLDYQISHVERKLERTQKKEKVKRIEVE</sequence>
<dbReference type="STRING" id="638303.Thal_1056"/>
<gene>
    <name evidence="2" type="ordered locus">Thal_1056</name>
</gene>
<organism evidence="2 3">
    <name type="scientific">Thermocrinis albus (strain DSM 14484 / JCM 11386 / HI 11/12)</name>
    <dbReference type="NCBI Taxonomy" id="638303"/>
    <lineage>
        <taxon>Bacteria</taxon>
        <taxon>Pseudomonadati</taxon>
        <taxon>Aquificota</taxon>
        <taxon>Aquificia</taxon>
        <taxon>Aquificales</taxon>
        <taxon>Aquificaceae</taxon>
        <taxon>Thermocrinis</taxon>
    </lineage>
</organism>
<evidence type="ECO:0000256" key="1">
    <source>
        <dbReference type="SAM" id="Coils"/>
    </source>
</evidence>
<proteinExistence type="predicted"/>